<keyword evidence="3 6" id="KW-0012">Acyltransferase</keyword>
<name>A0ABS2I9T1_9ACTN</name>
<dbReference type="Gene3D" id="3.40.50.720">
    <property type="entry name" value="NAD(P)-binding Rossmann-like Domain"/>
    <property type="match status" value="1"/>
</dbReference>
<evidence type="ECO:0000313" key="6">
    <source>
        <dbReference type="EMBL" id="MBM7058928.1"/>
    </source>
</evidence>
<evidence type="ECO:0000256" key="2">
    <source>
        <dbReference type="ARBA" id="ARBA00023268"/>
    </source>
</evidence>
<sequence>LWLGSIKSNIGHTQAASGVAGVIKMVMAMRHGILPATLHVDEPTPHVDWTTGAVKLLTDARPWTTTGRPRRAGVSSFGISGTNAHIVLENAPTPDDEAPAPARTPRPLGWTLSAKTADALRAQAARLRGLMTQHHTDPHDVAWSLATTRAALDHRAVVIGTERDELLTGLAALADGSPAPHTHAAEATQGRTAFLFTGQGAQRAGMGRGLYEAFPVYADAFDAVCAELEPHLERPVRDVVFGGEGLDETVWAQAGLFAVEVAVFRLLESWGVVPDVLLGHSVGEIAAAHCAGVFSLTDACRLVAARGRLMQALPAGGAMLAVEATEAEAVAATEGRLDIAAVNGPTSVVVSGDIETVEEFAATWSAQGRRTSRLTVSHAFHSALMEPMLAEFATVLKKTRFTEPRIPLVSNLTGRLAEPGLLSSPDYWVRQVREAVRFADGVEALRQEGTTRLVELGPDAVLCGMARQTDIAATAAPILRADRDDTTTALQALARLWTHGANADWSALAPAGRRTTLPTYPFQRDRYWPRTTTAATQPAPHTTDSRFWDAIEHQDIDALADLLDNPSTPDLLGAALPILSTWRRHQQKKSAVDSWRYLTTWRPITDLPTTPALTGRWLVITPENQPTPAPTPSRLGVRVVVAAAVPPAAPPPPPPPRPAPPPPPPPPQLPHGAAHG</sequence>
<dbReference type="InterPro" id="IPR016039">
    <property type="entry name" value="Thiolase-like"/>
</dbReference>
<dbReference type="Pfam" id="PF18369">
    <property type="entry name" value="PKS_DE"/>
    <property type="match status" value="1"/>
</dbReference>
<dbReference type="EMBL" id="JAFEUF010000459">
    <property type="protein sequence ID" value="MBM7058928.1"/>
    <property type="molecule type" value="Genomic_DNA"/>
</dbReference>
<dbReference type="Gene3D" id="3.40.47.10">
    <property type="match status" value="1"/>
</dbReference>
<dbReference type="Gene3D" id="3.30.70.3290">
    <property type="match status" value="1"/>
</dbReference>
<feature type="compositionally biased region" description="Pro residues" evidence="4">
    <location>
        <begin position="647"/>
        <end position="669"/>
    </location>
</feature>
<comment type="caution">
    <text evidence="6">The sequence shown here is derived from an EMBL/GenBank/DDBJ whole genome shotgun (WGS) entry which is preliminary data.</text>
</comment>
<evidence type="ECO:0000256" key="3">
    <source>
        <dbReference type="ARBA" id="ARBA00023315"/>
    </source>
</evidence>
<dbReference type="SMART" id="SM00827">
    <property type="entry name" value="PKS_AT"/>
    <property type="match status" value="1"/>
</dbReference>
<protein>
    <submittedName>
        <fullName evidence="6">Acyltransferase domain-containing protein</fullName>
    </submittedName>
</protein>
<evidence type="ECO:0000313" key="7">
    <source>
        <dbReference type="Proteomes" id="UP000712045"/>
    </source>
</evidence>
<feature type="non-terminal residue" evidence="6">
    <location>
        <position position="676"/>
    </location>
</feature>
<keyword evidence="1" id="KW-0808">Transferase</keyword>
<evidence type="ECO:0000259" key="5">
    <source>
        <dbReference type="PROSITE" id="PS52004"/>
    </source>
</evidence>
<dbReference type="InterPro" id="IPR014043">
    <property type="entry name" value="Acyl_transferase_dom"/>
</dbReference>
<dbReference type="SUPFAM" id="SSF52151">
    <property type="entry name" value="FabD/lysophospholipase-like"/>
    <property type="match status" value="1"/>
</dbReference>
<dbReference type="InterPro" id="IPR050091">
    <property type="entry name" value="PKS_NRPS_Biosynth_Enz"/>
</dbReference>
<dbReference type="GO" id="GO:0016746">
    <property type="term" value="F:acyltransferase activity"/>
    <property type="evidence" value="ECO:0007669"/>
    <property type="project" value="UniProtKB-KW"/>
</dbReference>
<dbReference type="SUPFAM" id="SSF55048">
    <property type="entry name" value="Probable ACP-binding domain of malonyl-CoA ACP transacylase"/>
    <property type="match status" value="1"/>
</dbReference>
<dbReference type="Pfam" id="PF02801">
    <property type="entry name" value="Ketoacyl-synt_C"/>
    <property type="match status" value="1"/>
</dbReference>
<dbReference type="Proteomes" id="UP000712045">
    <property type="component" value="Unassembled WGS sequence"/>
</dbReference>
<dbReference type="InterPro" id="IPR032821">
    <property type="entry name" value="PKS_assoc"/>
</dbReference>
<dbReference type="RefSeq" id="WP_205086951.1">
    <property type="nucleotide sequence ID" value="NZ_JAFEUF010000459.1"/>
</dbReference>
<keyword evidence="7" id="KW-1185">Reference proteome</keyword>
<feature type="domain" description="Ketosynthase family 3 (KS3)" evidence="5">
    <location>
        <begin position="1"/>
        <end position="90"/>
    </location>
</feature>
<dbReference type="PROSITE" id="PS52004">
    <property type="entry name" value="KS3_2"/>
    <property type="match status" value="1"/>
</dbReference>
<dbReference type="Pfam" id="PF16197">
    <property type="entry name" value="KAsynt_C_assoc"/>
    <property type="match status" value="1"/>
</dbReference>
<evidence type="ECO:0000256" key="4">
    <source>
        <dbReference type="SAM" id="MobiDB-lite"/>
    </source>
</evidence>
<dbReference type="InterPro" id="IPR001227">
    <property type="entry name" value="Ac_transferase_dom_sf"/>
</dbReference>
<reference evidence="6 7" key="1">
    <citation type="submission" date="2021-02" db="EMBL/GenBank/DDBJ databases">
        <title>Genome Streptomyces sp. RHZ10.</title>
        <authorList>
            <person name="Besaury L."/>
        </authorList>
    </citation>
    <scope>NUCLEOTIDE SEQUENCE [LARGE SCALE GENOMIC DNA]</scope>
    <source>
        <strain evidence="6 7">RHZ10</strain>
    </source>
</reference>
<dbReference type="InterPro" id="IPR014031">
    <property type="entry name" value="Ketoacyl_synth_C"/>
</dbReference>
<evidence type="ECO:0000256" key="1">
    <source>
        <dbReference type="ARBA" id="ARBA00022679"/>
    </source>
</evidence>
<gene>
    <name evidence="6" type="ORF">JS521_35390</name>
</gene>
<dbReference type="Gene3D" id="3.40.366.10">
    <property type="entry name" value="Malonyl-Coenzyme A Acyl Carrier Protein, domain 2"/>
    <property type="match status" value="1"/>
</dbReference>
<feature type="region of interest" description="Disordered" evidence="4">
    <location>
        <begin position="645"/>
        <end position="676"/>
    </location>
</feature>
<dbReference type="InterPro" id="IPR016035">
    <property type="entry name" value="Acyl_Trfase/lysoPLipase"/>
</dbReference>
<dbReference type="Pfam" id="PF00698">
    <property type="entry name" value="Acyl_transf_1"/>
    <property type="match status" value="1"/>
</dbReference>
<proteinExistence type="predicted"/>
<dbReference type="InterPro" id="IPR020841">
    <property type="entry name" value="PKS_Beta-ketoAc_synthase_dom"/>
</dbReference>
<dbReference type="PANTHER" id="PTHR43775">
    <property type="entry name" value="FATTY ACID SYNTHASE"/>
    <property type="match status" value="1"/>
</dbReference>
<dbReference type="SUPFAM" id="SSF53901">
    <property type="entry name" value="Thiolase-like"/>
    <property type="match status" value="1"/>
</dbReference>
<organism evidence="6 7">
    <name type="scientific">Streptomyces durocortorensis</name>
    <dbReference type="NCBI Taxonomy" id="2811104"/>
    <lineage>
        <taxon>Bacteria</taxon>
        <taxon>Bacillati</taxon>
        <taxon>Actinomycetota</taxon>
        <taxon>Actinomycetes</taxon>
        <taxon>Kitasatosporales</taxon>
        <taxon>Streptomycetaceae</taxon>
        <taxon>Streptomyces</taxon>
    </lineage>
</organism>
<dbReference type="PANTHER" id="PTHR43775:SF51">
    <property type="entry name" value="INACTIVE PHENOLPHTHIOCEROL SYNTHESIS POLYKETIDE SYNTHASE TYPE I PKS1-RELATED"/>
    <property type="match status" value="1"/>
</dbReference>
<accession>A0ABS2I9T1</accession>
<keyword evidence="2" id="KW-0511">Multifunctional enzyme</keyword>
<dbReference type="InterPro" id="IPR041618">
    <property type="entry name" value="PKS_DE"/>
</dbReference>
<dbReference type="InterPro" id="IPR016036">
    <property type="entry name" value="Malonyl_transacylase_ACP-bd"/>
</dbReference>
<feature type="non-terminal residue" evidence="6">
    <location>
        <position position="1"/>
    </location>
</feature>